<evidence type="ECO:0000259" key="6">
    <source>
        <dbReference type="Pfam" id="PF01385"/>
    </source>
</evidence>
<dbReference type="NCBIfam" id="NF040570">
    <property type="entry name" value="guided_TnpB"/>
    <property type="match status" value="1"/>
</dbReference>
<evidence type="ECO:0000256" key="2">
    <source>
        <dbReference type="ARBA" id="ARBA00011044"/>
    </source>
</evidence>
<organism evidence="8 9">
    <name type="scientific">Acidithrix ferrooxidans</name>
    <dbReference type="NCBI Taxonomy" id="1280514"/>
    <lineage>
        <taxon>Bacteria</taxon>
        <taxon>Bacillati</taxon>
        <taxon>Actinomycetota</taxon>
        <taxon>Acidimicrobiia</taxon>
        <taxon>Acidimicrobiales</taxon>
        <taxon>Acidimicrobiaceae</taxon>
        <taxon>Acidithrix</taxon>
    </lineage>
</organism>
<sequence length="332" mass="37402">MRDLDRAFQNWWGRPDHFKRPTWRKAEINEGFAIRDLSVKRLNRKWGEVLVPKCGWVKFRVSRKWLDIENSTSARVTKDRSGRWFVSFTAPASQMDRVSTGSSIGIDMGISSTVTLSNGEQMQMPELLTKGQLQRKRRLQRKLARQSKGSNRRKATKLAIAKLSAREVDRRKDWIEKTTTKLTHDYDTIVIEDLKIKNMTKSAKGTIANPGKNVAAKSGLNRSILEQGWGIFRKRLNDKATNAQVPVKVTSINPAYTSQRCSVCGHTMRKNRKSQAVFSCQSCGHIDNADVNAAKNIIAAGLAVTGRRGILQAKSVSTKQSNPMKRQPLIPA</sequence>
<protein>
    <submittedName>
        <fullName evidence="8">Putative transposase</fullName>
    </submittedName>
</protein>
<dbReference type="GO" id="GO:0006310">
    <property type="term" value="P:DNA recombination"/>
    <property type="evidence" value="ECO:0007669"/>
    <property type="project" value="UniProtKB-KW"/>
</dbReference>
<dbReference type="InterPro" id="IPR001959">
    <property type="entry name" value="Transposase"/>
</dbReference>
<dbReference type="InterPro" id="IPR051399">
    <property type="entry name" value="RNA-guided_DNA_endo/Transpos"/>
</dbReference>
<evidence type="ECO:0000259" key="7">
    <source>
        <dbReference type="Pfam" id="PF07282"/>
    </source>
</evidence>
<comment type="caution">
    <text evidence="8">The sequence shown here is derived from an EMBL/GenBank/DDBJ whole genome shotgun (WGS) entry which is preliminary data.</text>
</comment>
<dbReference type="STRING" id="1280514.AXFE_16190"/>
<evidence type="ECO:0000256" key="3">
    <source>
        <dbReference type="ARBA" id="ARBA00022578"/>
    </source>
</evidence>
<dbReference type="PANTHER" id="PTHR30405:SF25">
    <property type="entry name" value="RNA-GUIDED DNA ENDONUCLEASE INSQ-RELATED"/>
    <property type="match status" value="1"/>
</dbReference>
<dbReference type="AlphaFoldDB" id="A0A0D8HIB3"/>
<proteinExistence type="inferred from homology"/>
<feature type="domain" description="Probable transposase IS891/IS1136/IS1341" evidence="6">
    <location>
        <begin position="98"/>
        <end position="202"/>
    </location>
</feature>
<evidence type="ECO:0000256" key="5">
    <source>
        <dbReference type="ARBA" id="ARBA00023172"/>
    </source>
</evidence>
<keyword evidence="9" id="KW-1185">Reference proteome</keyword>
<dbReference type="GO" id="GO:0032196">
    <property type="term" value="P:transposition"/>
    <property type="evidence" value="ECO:0007669"/>
    <property type="project" value="UniProtKB-KW"/>
</dbReference>
<reference evidence="8 9" key="1">
    <citation type="submission" date="2015-01" db="EMBL/GenBank/DDBJ databases">
        <title>Draft genome of the acidophilic iron oxidizer Acidithrix ferrooxidans strain Py-F3.</title>
        <authorList>
            <person name="Poehlein A."/>
            <person name="Eisen S."/>
            <person name="Schloemann M."/>
            <person name="Johnson B.D."/>
            <person name="Daniel R."/>
            <person name="Muehling M."/>
        </authorList>
    </citation>
    <scope>NUCLEOTIDE SEQUENCE [LARGE SCALE GENOMIC DNA]</scope>
    <source>
        <strain evidence="8 9">Py-F3</strain>
    </source>
</reference>
<dbReference type="GO" id="GO:0003677">
    <property type="term" value="F:DNA binding"/>
    <property type="evidence" value="ECO:0007669"/>
    <property type="project" value="UniProtKB-KW"/>
</dbReference>
<accession>A0A0D8HIB3</accession>
<dbReference type="EMBL" id="JXYS01000037">
    <property type="protein sequence ID" value="KJF17502.1"/>
    <property type="molecule type" value="Genomic_DNA"/>
</dbReference>
<dbReference type="InterPro" id="IPR010095">
    <property type="entry name" value="Cas12f1-like_TNB"/>
</dbReference>
<evidence type="ECO:0000256" key="4">
    <source>
        <dbReference type="ARBA" id="ARBA00023125"/>
    </source>
</evidence>
<dbReference type="PATRIC" id="fig|1280514.3.peg.2125"/>
<gene>
    <name evidence="8" type="ORF">AXFE_16190</name>
</gene>
<keyword evidence="3" id="KW-0815">Transposition</keyword>
<name>A0A0D8HIB3_9ACTN</name>
<keyword evidence="5" id="KW-0233">DNA recombination</keyword>
<evidence type="ECO:0000313" key="9">
    <source>
        <dbReference type="Proteomes" id="UP000032360"/>
    </source>
</evidence>
<dbReference type="Pfam" id="PF01385">
    <property type="entry name" value="OrfB_IS605"/>
    <property type="match status" value="1"/>
</dbReference>
<evidence type="ECO:0000256" key="1">
    <source>
        <dbReference type="ARBA" id="ARBA00008761"/>
    </source>
</evidence>
<comment type="similarity">
    <text evidence="2">In the N-terminal section; belongs to the transposase 2 family.</text>
</comment>
<dbReference type="Pfam" id="PF07282">
    <property type="entry name" value="Cas12f1-like_TNB"/>
    <property type="match status" value="1"/>
</dbReference>
<feature type="domain" description="Cas12f1-like TNB" evidence="7">
    <location>
        <begin position="229"/>
        <end position="297"/>
    </location>
</feature>
<keyword evidence="4" id="KW-0238">DNA-binding</keyword>
<dbReference type="Proteomes" id="UP000032360">
    <property type="component" value="Unassembled WGS sequence"/>
</dbReference>
<dbReference type="RefSeq" id="WP_052605331.1">
    <property type="nucleotide sequence ID" value="NZ_JXYS01000037.1"/>
</dbReference>
<comment type="similarity">
    <text evidence="1">In the C-terminal section; belongs to the transposase 35 family.</text>
</comment>
<evidence type="ECO:0000313" key="8">
    <source>
        <dbReference type="EMBL" id="KJF17502.1"/>
    </source>
</evidence>
<dbReference type="PANTHER" id="PTHR30405">
    <property type="entry name" value="TRANSPOSASE"/>
    <property type="match status" value="1"/>
</dbReference>